<feature type="transmembrane region" description="Helical" evidence="1">
    <location>
        <begin position="251"/>
        <end position="271"/>
    </location>
</feature>
<feature type="transmembrane region" description="Helical" evidence="1">
    <location>
        <begin position="41"/>
        <end position="61"/>
    </location>
</feature>
<feature type="transmembrane region" description="Helical" evidence="1">
    <location>
        <begin position="174"/>
        <end position="194"/>
    </location>
</feature>
<evidence type="ECO:0000313" key="4">
    <source>
        <dbReference type="Proteomes" id="UP000317722"/>
    </source>
</evidence>
<accession>A0A502CWJ8</accession>
<keyword evidence="4" id="KW-1185">Reference proteome</keyword>
<name>A0A502CWJ8_9MICO</name>
<organism evidence="3 4">
    <name type="scientific">Pedococcus bigeumensis</name>
    <dbReference type="NCBI Taxonomy" id="433644"/>
    <lineage>
        <taxon>Bacteria</taxon>
        <taxon>Bacillati</taxon>
        <taxon>Actinomycetota</taxon>
        <taxon>Actinomycetes</taxon>
        <taxon>Micrococcales</taxon>
        <taxon>Intrasporangiaceae</taxon>
        <taxon>Pedococcus</taxon>
    </lineage>
</organism>
<evidence type="ECO:0000256" key="1">
    <source>
        <dbReference type="SAM" id="Phobius"/>
    </source>
</evidence>
<protein>
    <submittedName>
        <fullName evidence="3">Phosphatase PAP2 family protein</fullName>
    </submittedName>
</protein>
<proteinExistence type="predicted"/>
<dbReference type="InterPro" id="IPR000326">
    <property type="entry name" value="PAP2/HPO"/>
</dbReference>
<evidence type="ECO:0000259" key="2">
    <source>
        <dbReference type="Pfam" id="PF01569"/>
    </source>
</evidence>
<keyword evidence="1" id="KW-0472">Membrane</keyword>
<dbReference type="Gene3D" id="1.20.144.10">
    <property type="entry name" value="Phosphatidic acid phosphatase type 2/haloperoxidase"/>
    <property type="match status" value="1"/>
</dbReference>
<keyword evidence="1" id="KW-0812">Transmembrane</keyword>
<reference evidence="3 4" key="1">
    <citation type="journal article" date="2019" name="Environ. Microbiol.">
        <title>Species interactions and distinct microbial communities in high Arctic permafrost affected cryosols are associated with the CH4 and CO2 gas fluxes.</title>
        <authorList>
            <person name="Altshuler I."/>
            <person name="Hamel J."/>
            <person name="Turney S."/>
            <person name="Magnuson E."/>
            <person name="Levesque R."/>
            <person name="Greer C."/>
            <person name="Whyte L.G."/>
        </authorList>
    </citation>
    <scope>NUCLEOTIDE SEQUENCE [LARGE SCALE GENOMIC DNA]</scope>
    <source>
        <strain evidence="3 4">S9.3A</strain>
    </source>
</reference>
<comment type="caution">
    <text evidence="3">The sequence shown here is derived from an EMBL/GenBank/DDBJ whole genome shotgun (WGS) entry which is preliminary data.</text>
</comment>
<dbReference type="Pfam" id="PF01569">
    <property type="entry name" value="PAP2"/>
    <property type="match status" value="1"/>
</dbReference>
<dbReference type="InterPro" id="IPR036938">
    <property type="entry name" value="PAP2/HPO_sf"/>
</dbReference>
<dbReference type="EMBL" id="RCZM01000003">
    <property type="protein sequence ID" value="TPG17032.1"/>
    <property type="molecule type" value="Genomic_DNA"/>
</dbReference>
<evidence type="ECO:0000313" key="3">
    <source>
        <dbReference type="EMBL" id="TPG17032.1"/>
    </source>
</evidence>
<feature type="transmembrane region" description="Helical" evidence="1">
    <location>
        <begin position="335"/>
        <end position="353"/>
    </location>
</feature>
<feature type="transmembrane region" description="Helical" evidence="1">
    <location>
        <begin position="283"/>
        <end position="301"/>
    </location>
</feature>
<sequence>MGGRVSRGAVMGLGAGFALVGVLILLPMALQGSFYEASDSLLFMGVPLMVMGTVAGAMLGARDPKPLRGRGKSSQGTLAGVIAWSHSTSQGRARGLPRQSARRIGSLAWTAVRRCGFWAGHRRFVGDPGAGRRGIPFSTVPTCHTSEMTGGSIDEAVPSAAPSRMRRPHHRTGWLWMMLGLLGLAGAYVGLVLMSGGRDLDSAITVAMMPRSNSALQASRTFMRMASPEVLVPASLAVLIYGLFRNRHGVRVVGAACAGLLFSAYALKVGLPRPGGDLSNSFPSGHVSAAVALTLVVAGVLRRSARLVGTVVAASITAAVAVATVALQWHRPSDALGAITLGALWWGVVVLVIPKGNDFSRAR</sequence>
<dbReference type="SUPFAM" id="SSF48317">
    <property type="entry name" value="Acid phosphatase/Vanadium-dependent haloperoxidase"/>
    <property type="match status" value="1"/>
</dbReference>
<feature type="transmembrane region" description="Helical" evidence="1">
    <location>
        <begin position="225"/>
        <end position="244"/>
    </location>
</feature>
<dbReference type="OrthoDB" id="3240395at2"/>
<feature type="transmembrane region" description="Helical" evidence="1">
    <location>
        <begin position="308"/>
        <end position="329"/>
    </location>
</feature>
<feature type="transmembrane region" description="Helical" evidence="1">
    <location>
        <begin position="9"/>
        <end position="29"/>
    </location>
</feature>
<keyword evidence="1" id="KW-1133">Transmembrane helix</keyword>
<gene>
    <name evidence="3" type="ORF">EAH86_09660</name>
</gene>
<dbReference type="Proteomes" id="UP000317722">
    <property type="component" value="Unassembled WGS sequence"/>
</dbReference>
<dbReference type="AlphaFoldDB" id="A0A502CWJ8"/>
<feature type="domain" description="Phosphatidic acid phosphatase type 2/haloperoxidase" evidence="2">
    <location>
        <begin position="279"/>
        <end position="355"/>
    </location>
</feature>